<dbReference type="Proteomes" id="UP000177050">
    <property type="component" value="Unassembled WGS sequence"/>
</dbReference>
<dbReference type="EMBL" id="MGBR01000001">
    <property type="protein sequence ID" value="OGK73179.1"/>
    <property type="molecule type" value="Genomic_DNA"/>
</dbReference>
<comment type="caution">
    <text evidence="2">The sequence shown here is derived from an EMBL/GenBank/DDBJ whole genome shotgun (WGS) entry which is preliminary data.</text>
</comment>
<proteinExistence type="predicted"/>
<keyword evidence="1" id="KW-1133">Transmembrane helix</keyword>
<dbReference type="AlphaFoldDB" id="A0A1F7KZ80"/>
<accession>A0A1F7KZ80</accession>
<organism evidence="2 3">
    <name type="scientific">Candidatus Roizmanbacteria bacterium RIFOXYD1_FULL_38_12</name>
    <dbReference type="NCBI Taxonomy" id="1802093"/>
    <lineage>
        <taxon>Bacteria</taxon>
        <taxon>Candidatus Roizmaniibacteriota</taxon>
    </lineage>
</organism>
<evidence type="ECO:0000313" key="3">
    <source>
        <dbReference type="Proteomes" id="UP000177050"/>
    </source>
</evidence>
<keyword evidence="1" id="KW-0812">Transmembrane</keyword>
<keyword evidence="1" id="KW-0472">Membrane</keyword>
<gene>
    <name evidence="2" type="ORF">A3K52_00010</name>
</gene>
<reference evidence="2 3" key="1">
    <citation type="journal article" date="2016" name="Nat. Commun.">
        <title>Thousands of microbial genomes shed light on interconnected biogeochemical processes in an aquifer system.</title>
        <authorList>
            <person name="Anantharaman K."/>
            <person name="Brown C.T."/>
            <person name="Hug L.A."/>
            <person name="Sharon I."/>
            <person name="Castelle C.J."/>
            <person name="Probst A.J."/>
            <person name="Thomas B.C."/>
            <person name="Singh A."/>
            <person name="Wilkins M.J."/>
            <person name="Karaoz U."/>
            <person name="Brodie E.L."/>
            <person name="Williams K.H."/>
            <person name="Hubbard S.S."/>
            <person name="Banfield J.F."/>
        </authorList>
    </citation>
    <scope>NUCLEOTIDE SEQUENCE [LARGE SCALE GENOMIC DNA]</scope>
</reference>
<evidence type="ECO:0000313" key="2">
    <source>
        <dbReference type="EMBL" id="OGK73179.1"/>
    </source>
</evidence>
<name>A0A1F7KZ80_9BACT</name>
<evidence type="ECO:0000256" key="1">
    <source>
        <dbReference type="SAM" id="Phobius"/>
    </source>
</evidence>
<protein>
    <submittedName>
        <fullName evidence="2">Uncharacterized protein</fullName>
    </submittedName>
</protein>
<feature type="transmembrane region" description="Helical" evidence="1">
    <location>
        <begin position="29"/>
        <end position="53"/>
    </location>
</feature>
<sequence>MDTHFTPLDVTKLEKKIKQEPKHEGFDDIFNTILLLLATLTVFTAAIVFFLLIQKQIHGS</sequence>